<keyword evidence="2" id="KW-1185">Reference proteome</keyword>
<gene>
    <name evidence="1" type="ORF">D9756_002385</name>
</gene>
<evidence type="ECO:0000313" key="1">
    <source>
        <dbReference type="EMBL" id="KAF5362278.1"/>
    </source>
</evidence>
<dbReference type="Proteomes" id="UP000559027">
    <property type="component" value="Unassembled WGS sequence"/>
</dbReference>
<evidence type="ECO:0000313" key="2">
    <source>
        <dbReference type="Proteomes" id="UP000559027"/>
    </source>
</evidence>
<dbReference type="OrthoDB" id="2990563at2759"/>
<accession>A0A8H5GC71</accession>
<dbReference type="AlphaFoldDB" id="A0A8H5GC71"/>
<reference evidence="1 2" key="1">
    <citation type="journal article" date="2020" name="ISME J.">
        <title>Uncovering the hidden diversity of litter-decomposition mechanisms in mushroom-forming fungi.</title>
        <authorList>
            <person name="Floudas D."/>
            <person name="Bentzer J."/>
            <person name="Ahren D."/>
            <person name="Johansson T."/>
            <person name="Persson P."/>
            <person name="Tunlid A."/>
        </authorList>
    </citation>
    <scope>NUCLEOTIDE SEQUENCE [LARGE SCALE GENOMIC DNA]</scope>
    <source>
        <strain evidence="1 2">CBS 146.42</strain>
    </source>
</reference>
<organism evidence="1 2">
    <name type="scientific">Leucocoprinus leucothites</name>
    <dbReference type="NCBI Taxonomy" id="201217"/>
    <lineage>
        <taxon>Eukaryota</taxon>
        <taxon>Fungi</taxon>
        <taxon>Dikarya</taxon>
        <taxon>Basidiomycota</taxon>
        <taxon>Agaricomycotina</taxon>
        <taxon>Agaricomycetes</taxon>
        <taxon>Agaricomycetidae</taxon>
        <taxon>Agaricales</taxon>
        <taxon>Agaricineae</taxon>
        <taxon>Agaricaceae</taxon>
        <taxon>Leucocoprinus</taxon>
    </lineage>
</organism>
<name>A0A8H5GC71_9AGAR</name>
<sequence length="401" mass="46074">MPSPTVVDPADIDHSEYSWIWGIPPVSEFPSPEEIRLFSSLPPEIICLIFEKALEYRPRPLHLLCVSHQIRHWLEPLVYQHVTLEGQLQFSRFYRTFRERRHSATKDTTFFQRYVHSLFICADYPQAEKVVAIIRDLTGLRSLACWDINWGKRALNVVLDSVKTVDGETVFPYTHLRRISFTASLLVDRGVTFAHRAFRHLTHMDIYYDPVVNWESLQYLEGLTHISLDMATELPTPTSDELPFHYSRILSACPPTVQVVIFCVVAESNADFDLLDSEGDYLPPGWPPSDPGPSTLETEGWASWLVPELRCHDNIDLDDLHPISRLALGKIDPRAVAGSVTVQMPPNQLFRELLVYFAWPDNKLDWDGTAYWHCDCWTVAEDIIRKRQGLTYAQLVGQLLS</sequence>
<comment type="caution">
    <text evidence="1">The sequence shown here is derived from an EMBL/GenBank/DDBJ whole genome shotgun (WGS) entry which is preliminary data.</text>
</comment>
<proteinExistence type="predicted"/>
<dbReference type="EMBL" id="JAACJO010000002">
    <property type="protein sequence ID" value="KAF5362278.1"/>
    <property type="molecule type" value="Genomic_DNA"/>
</dbReference>
<protein>
    <submittedName>
        <fullName evidence="1">Uncharacterized protein</fullName>
    </submittedName>
</protein>